<dbReference type="Pfam" id="PF13424">
    <property type="entry name" value="TPR_12"/>
    <property type="match status" value="1"/>
</dbReference>
<evidence type="ECO:0000313" key="3">
    <source>
        <dbReference type="EMBL" id="GAA2717227.1"/>
    </source>
</evidence>
<organism evidence="3 4">
    <name type="scientific">Streptomyces luteosporeus</name>
    <dbReference type="NCBI Taxonomy" id="173856"/>
    <lineage>
        <taxon>Bacteria</taxon>
        <taxon>Bacillati</taxon>
        <taxon>Actinomycetota</taxon>
        <taxon>Actinomycetes</taxon>
        <taxon>Kitasatosporales</taxon>
        <taxon>Streptomycetaceae</taxon>
        <taxon>Streptomyces</taxon>
    </lineage>
</organism>
<keyword evidence="4" id="KW-1185">Reference proteome</keyword>
<dbReference type="Gene3D" id="3.40.50.300">
    <property type="entry name" value="P-loop containing nucleotide triphosphate hydrolases"/>
    <property type="match status" value="1"/>
</dbReference>
<gene>
    <name evidence="3" type="ORF">GCM10010315_29950</name>
</gene>
<dbReference type="Gene3D" id="1.25.40.10">
    <property type="entry name" value="Tetratricopeptide repeat domain"/>
    <property type="match status" value="1"/>
</dbReference>
<dbReference type="InterPro" id="IPR027417">
    <property type="entry name" value="P-loop_NTPase"/>
</dbReference>
<name>A0ABN3TQX6_9ACTN</name>
<dbReference type="Proteomes" id="UP001500886">
    <property type="component" value="Unassembled WGS sequence"/>
</dbReference>
<dbReference type="SUPFAM" id="SSF53474">
    <property type="entry name" value="alpha/beta-Hydrolases"/>
    <property type="match status" value="1"/>
</dbReference>
<accession>A0ABN3TQX6</accession>
<reference evidence="3 4" key="1">
    <citation type="journal article" date="2019" name="Int. J. Syst. Evol. Microbiol.">
        <title>The Global Catalogue of Microorganisms (GCM) 10K type strain sequencing project: providing services to taxonomists for standard genome sequencing and annotation.</title>
        <authorList>
            <consortium name="The Broad Institute Genomics Platform"/>
            <consortium name="The Broad Institute Genome Sequencing Center for Infectious Disease"/>
            <person name="Wu L."/>
            <person name="Ma J."/>
        </authorList>
    </citation>
    <scope>NUCLEOTIDE SEQUENCE [LARGE SCALE GENOMIC DNA]</scope>
    <source>
        <strain evidence="3 4">JCM 4542</strain>
    </source>
</reference>
<feature type="domain" description="AB hydrolase-1" evidence="2">
    <location>
        <begin position="9"/>
        <end position="178"/>
    </location>
</feature>
<dbReference type="InterPro" id="IPR029058">
    <property type="entry name" value="AB_hydrolase_fold"/>
</dbReference>
<dbReference type="InterPro" id="IPR053137">
    <property type="entry name" value="NLR-like"/>
</dbReference>
<dbReference type="EMBL" id="BAAASL010000010">
    <property type="protein sequence ID" value="GAA2717227.1"/>
    <property type="molecule type" value="Genomic_DNA"/>
</dbReference>
<dbReference type="SUPFAM" id="SSF52540">
    <property type="entry name" value="P-loop containing nucleoside triphosphate hydrolases"/>
    <property type="match status" value="1"/>
</dbReference>
<dbReference type="Pfam" id="PF12697">
    <property type="entry name" value="Abhydrolase_6"/>
    <property type="match status" value="1"/>
</dbReference>
<dbReference type="SUPFAM" id="SSF48452">
    <property type="entry name" value="TPR-like"/>
    <property type="match status" value="2"/>
</dbReference>
<dbReference type="Pfam" id="PF13374">
    <property type="entry name" value="TPR_10"/>
    <property type="match status" value="1"/>
</dbReference>
<dbReference type="Gene3D" id="3.40.50.1820">
    <property type="entry name" value="alpha/beta hydrolase"/>
    <property type="match status" value="1"/>
</dbReference>
<dbReference type="RefSeq" id="WP_344435718.1">
    <property type="nucleotide sequence ID" value="NZ_BAAASL010000010.1"/>
</dbReference>
<evidence type="ECO:0000256" key="1">
    <source>
        <dbReference type="SAM" id="MobiDB-lite"/>
    </source>
</evidence>
<feature type="region of interest" description="Disordered" evidence="1">
    <location>
        <begin position="236"/>
        <end position="261"/>
    </location>
</feature>
<evidence type="ECO:0000259" key="2">
    <source>
        <dbReference type="Pfam" id="PF12697"/>
    </source>
</evidence>
<evidence type="ECO:0000313" key="4">
    <source>
        <dbReference type="Proteomes" id="UP001500886"/>
    </source>
</evidence>
<sequence length="968" mass="106937">MAAPIRVHLVFVHGLFSSAKTWSAFRQLITTDPELTDRVDVHCFAYDSKVVQLSLTKRIGEFDDIADQLGSYLDTALADAEAIVLVTHSQGGLVVQRFLSRKLAAGKGRELTRIKHFLMFSCPNTGSGFFLTMRKLFSVWRHPQERQLRPFDRYVLEAQRAVLTGIVHARRYSEQECPIPVKAYGGTSDNVVPPYVARGVFPDGSVIAGDHSSIVQPADRDAAVYLVVRKALQSAGSPRPESRTVSAVQTAPPRGSGHSVAPPFAKLEGNLKGEQHNRLVAQITSPAWPQKVHVLAGLGGTGKSRLALEIADRTHRAGRRVWWVSVSQISSRMRAVASQLGASEAQLDRAWHGPGSATDLLWDLLNSAPEPWLLVLDNADDPQQLGPVEGPVSDGTGWLREPESEHGLVVVTSRVRSQETWGPWSRVHRVFPLDDEDGASMLLERTEGVGGTNEQARRLSAALGGLPLALLTAAATVKAVSGKAGRKVSLDDGEVRDFDSYCKAVKRRFESAPGSTRAGMDLDELLGREIVEEVYGIALRQLIRQDLPQAAPLLKVFACFNIAPIPYRCLVDGAVLARSPLFPGLSPAQRTAVLRGLEDFALVDADEREDVADPDLSHVLTLHPVVHGVLREDQDVQQRRTEYYGLAVRMLLHAAEGRDPDHPSSWPLWTAIAPHARAVARACLLGPVGLKDRSVVSGALELTRLTARFLITRGLLVPAHDLVVPVVDACARFGFHEDDREILALRHEKGRIALEREDHAAAEREFAKVVTARERVLGESDPDTLASRHKHARAVCEQGRWEAAEPLLRSIVQVENHVRGAEHSDTLVVRHTLARTMLALGRAAEAEQEARSILEISRRHNWPPTTSETLFVRSTLARSLLEQDRYEEAEEEIRGALRDDDRPRDSERMMHLRDTLATVLLALGRAPEAVQEFRDLLEDLRRVKPGSPMTRRVEQNLDEILRQMPGQS</sequence>
<dbReference type="InterPro" id="IPR000073">
    <property type="entry name" value="AB_hydrolase_1"/>
</dbReference>
<comment type="caution">
    <text evidence="3">The sequence shown here is derived from an EMBL/GenBank/DDBJ whole genome shotgun (WGS) entry which is preliminary data.</text>
</comment>
<protein>
    <recommendedName>
        <fullName evidence="2">AB hydrolase-1 domain-containing protein</fullName>
    </recommendedName>
</protein>
<dbReference type="InterPro" id="IPR011990">
    <property type="entry name" value="TPR-like_helical_dom_sf"/>
</dbReference>
<dbReference type="PANTHER" id="PTHR46082:SF6">
    <property type="entry name" value="AAA+ ATPASE DOMAIN-CONTAINING PROTEIN-RELATED"/>
    <property type="match status" value="1"/>
</dbReference>
<dbReference type="PANTHER" id="PTHR46082">
    <property type="entry name" value="ATP/GTP-BINDING PROTEIN-RELATED"/>
    <property type="match status" value="1"/>
</dbReference>
<proteinExistence type="predicted"/>